<reference evidence="3" key="1">
    <citation type="journal article" date="2019" name="Int. J. Syst. Evol. Microbiol.">
        <title>The Global Catalogue of Microorganisms (GCM) 10K type strain sequencing project: providing services to taxonomists for standard genome sequencing and annotation.</title>
        <authorList>
            <consortium name="The Broad Institute Genomics Platform"/>
            <consortium name="The Broad Institute Genome Sequencing Center for Infectious Disease"/>
            <person name="Wu L."/>
            <person name="Ma J."/>
        </authorList>
    </citation>
    <scope>NUCLEOTIDE SEQUENCE [LARGE SCALE GENOMIC DNA]</scope>
    <source>
        <strain evidence="3">JCM 3369</strain>
    </source>
</reference>
<proteinExistence type="predicted"/>
<evidence type="ECO:0000256" key="1">
    <source>
        <dbReference type="SAM" id="MobiDB-lite"/>
    </source>
</evidence>
<protein>
    <submittedName>
        <fullName evidence="2">Uncharacterized protein</fullName>
    </submittedName>
</protein>
<feature type="compositionally biased region" description="Basic residues" evidence="1">
    <location>
        <begin position="232"/>
        <end position="246"/>
    </location>
</feature>
<name>A0ABW2D0R8_9ACTN</name>
<dbReference type="Proteomes" id="UP001596380">
    <property type="component" value="Unassembled WGS sequence"/>
</dbReference>
<feature type="region of interest" description="Disordered" evidence="1">
    <location>
        <begin position="70"/>
        <end position="101"/>
    </location>
</feature>
<feature type="compositionally biased region" description="Low complexity" evidence="1">
    <location>
        <begin position="70"/>
        <end position="97"/>
    </location>
</feature>
<feature type="region of interest" description="Disordered" evidence="1">
    <location>
        <begin position="1"/>
        <end position="31"/>
    </location>
</feature>
<evidence type="ECO:0000313" key="2">
    <source>
        <dbReference type="EMBL" id="MFC6886900.1"/>
    </source>
</evidence>
<evidence type="ECO:0000313" key="3">
    <source>
        <dbReference type="Proteomes" id="UP001596380"/>
    </source>
</evidence>
<feature type="compositionally biased region" description="Basic residues" evidence="1">
    <location>
        <begin position="194"/>
        <end position="205"/>
    </location>
</feature>
<dbReference type="RefSeq" id="WP_160821150.1">
    <property type="nucleotide sequence ID" value="NZ_JBHSXS010000062.1"/>
</dbReference>
<dbReference type="EMBL" id="JBHSXS010000062">
    <property type="protein sequence ID" value="MFC6886900.1"/>
    <property type="molecule type" value="Genomic_DNA"/>
</dbReference>
<feature type="region of interest" description="Disordered" evidence="1">
    <location>
        <begin position="135"/>
        <end position="264"/>
    </location>
</feature>
<organism evidence="2 3">
    <name type="scientific">Actinomadura yumaensis</name>
    <dbReference type="NCBI Taxonomy" id="111807"/>
    <lineage>
        <taxon>Bacteria</taxon>
        <taxon>Bacillati</taxon>
        <taxon>Actinomycetota</taxon>
        <taxon>Actinomycetes</taxon>
        <taxon>Streptosporangiales</taxon>
        <taxon>Thermomonosporaceae</taxon>
        <taxon>Actinomadura</taxon>
    </lineage>
</organism>
<accession>A0ABW2D0R8</accession>
<comment type="caution">
    <text evidence="2">The sequence shown here is derived from an EMBL/GenBank/DDBJ whole genome shotgun (WGS) entry which is preliminary data.</text>
</comment>
<keyword evidence="3" id="KW-1185">Reference proteome</keyword>
<gene>
    <name evidence="2" type="ORF">ACFQKB_44550</name>
</gene>
<sequence>MSDHRHDPLDPAAAERLLDAGGHADPATAQDRPLAELLKAAAGPASDAELAGEDAAVTAFLAARTAGANGAARSSGGVAAGRTAVLPEAPPRTATGRHGARRRPALAGLLTAKTLAGACAVAVLGGGVALAAGTGRLPGQEPHHSRIQPSPDRSPARDGLTPLPSRSPTADPSRSPGSPPSGPSGKPEADGEKHHKHKKPKRTKPKGGTVPERGDDENDKGRGHGSPPRGPWKSKKPKKPKSHGKPPGHPGTEHEHPRGGRGHR</sequence>